<gene>
    <name evidence="2" type="ORF">HMPREF0401_01626</name>
</gene>
<reference evidence="2" key="1">
    <citation type="submission" date="2011-05" db="EMBL/GenBank/DDBJ databases">
        <title>The Genome Sequence of Fusobacterium sp. 11_3_2.</title>
        <authorList>
            <consortium name="The Broad Institute Genome Sequencing Platform"/>
            <person name="Earl A."/>
            <person name="Ward D."/>
            <person name="Feldgarden M."/>
            <person name="Gevers D."/>
            <person name="Sibley C.D."/>
            <person name="White A.P."/>
            <person name="Crowley S."/>
            <person name="Surette M."/>
            <person name="Strauss J.C."/>
            <person name="Ambrose C.E."/>
            <person name="Allen-Vercoe E."/>
            <person name="Young S.K."/>
            <person name="Zeng Q."/>
            <person name="Gargeya S."/>
            <person name="Fitzgerald M."/>
            <person name="Haas B."/>
            <person name="Abouelleil A."/>
            <person name="Alvarado L."/>
            <person name="Arachchi H.M."/>
            <person name="Berlin A."/>
            <person name="Brown A."/>
            <person name="Chapman S.B."/>
            <person name="Chen Z."/>
            <person name="Dunbar C."/>
            <person name="Freedman E."/>
            <person name="Gearin G."/>
            <person name="Gellesch M."/>
            <person name="Goldberg J."/>
            <person name="Griggs A."/>
            <person name="Gujja S."/>
            <person name="Heiman D."/>
            <person name="Howarth C."/>
            <person name="Larson L."/>
            <person name="Lui A."/>
            <person name="MacDonald P.J.P."/>
            <person name="Mehta T."/>
            <person name="Montmayeur A."/>
            <person name="Murphy C."/>
            <person name="Neiman D."/>
            <person name="Pearson M."/>
            <person name="Priest M."/>
            <person name="Roberts A."/>
            <person name="Saif S."/>
            <person name="Shea T."/>
            <person name="Shenoy N."/>
            <person name="Sisk P."/>
            <person name="Stolte C."/>
            <person name="Sykes S."/>
            <person name="Wortman J."/>
            <person name="Nusbaum C."/>
            <person name="Birren B."/>
        </authorList>
    </citation>
    <scope>NUCLEOTIDE SEQUENCE [LARGE SCALE GENOMIC DNA]</scope>
    <source>
        <strain evidence="2">11_3_2</strain>
    </source>
</reference>
<evidence type="ECO:0000256" key="1">
    <source>
        <dbReference type="SAM" id="Coils"/>
    </source>
</evidence>
<sequence>MVLYHVTTETKGNCIIRDGAIKINSPSSFKEEKTEKGFIYLSNRISIGYDIVKSTVSDNDNYMYIFKICIPEKELLPDFDEAKIKKCISSDAIGILNECFSTRVDFDINLKKYNVEFTKLPSIWNETLFLKRFPNTSCEIFDEIKRLLSNLHNKFNKEIKEIEENEKKFEENLKWEKC</sequence>
<evidence type="ECO:0000313" key="3">
    <source>
        <dbReference type="Proteomes" id="UP000004160"/>
    </source>
</evidence>
<proteinExistence type="predicted"/>
<accession>F7L1A5</accession>
<dbReference type="HOGENOM" id="CLU_1508508_0_0_0"/>
<keyword evidence="3" id="KW-1185">Reference proteome</keyword>
<dbReference type="Proteomes" id="UP000004160">
    <property type="component" value="Unassembled WGS sequence"/>
</dbReference>
<dbReference type="PATRIC" id="fig|457403.8.peg.1643"/>
<dbReference type="EMBL" id="ACUO01000022">
    <property type="protein sequence ID" value="EGN66657.1"/>
    <property type="molecule type" value="Genomic_DNA"/>
</dbReference>
<dbReference type="RefSeq" id="WP_008693627.1">
    <property type="nucleotide sequence ID" value="NZ_GL945393.1"/>
</dbReference>
<feature type="coiled-coil region" evidence="1">
    <location>
        <begin position="145"/>
        <end position="172"/>
    </location>
</feature>
<name>F7L1A5_9FUSO</name>
<comment type="caution">
    <text evidence="2">The sequence shown here is derived from an EMBL/GenBank/DDBJ whole genome shotgun (WGS) entry which is preliminary data.</text>
</comment>
<keyword evidence="1" id="KW-0175">Coiled coil</keyword>
<dbReference type="AlphaFoldDB" id="F7L1A5"/>
<protein>
    <submittedName>
        <fullName evidence="2">Uncharacterized protein</fullName>
    </submittedName>
</protein>
<evidence type="ECO:0000313" key="2">
    <source>
        <dbReference type="EMBL" id="EGN66657.1"/>
    </source>
</evidence>
<organism evidence="2 3">
    <name type="scientific">Fusobacterium animalis 11_3_2</name>
    <dbReference type="NCBI Taxonomy" id="457403"/>
    <lineage>
        <taxon>Bacteria</taxon>
        <taxon>Fusobacteriati</taxon>
        <taxon>Fusobacteriota</taxon>
        <taxon>Fusobacteriia</taxon>
        <taxon>Fusobacteriales</taxon>
        <taxon>Fusobacteriaceae</taxon>
        <taxon>Fusobacterium</taxon>
    </lineage>
</organism>